<accession>A0A382KQQ8</accession>
<evidence type="ECO:0000313" key="2">
    <source>
        <dbReference type="EMBL" id="SVC25001.1"/>
    </source>
</evidence>
<dbReference type="PANTHER" id="PTHR33376">
    <property type="match status" value="1"/>
</dbReference>
<dbReference type="AlphaFoldDB" id="A0A382KQQ8"/>
<dbReference type="CDD" id="cd13665">
    <property type="entry name" value="PBP2_TRAP_Dctp3_4"/>
    <property type="match status" value="1"/>
</dbReference>
<dbReference type="InterPro" id="IPR018389">
    <property type="entry name" value="DctP_fam"/>
</dbReference>
<gene>
    <name evidence="2" type="ORF">METZ01_LOCUS277855</name>
</gene>
<dbReference type="PANTHER" id="PTHR33376:SF15">
    <property type="entry name" value="BLL6794 PROTEIN"/>
    <property type="match status" value="1"/>
</dbReference>
<evidence type="ECO:0000256" key="1">
    <source>
        <dbReference type="ARBA" id="ARBA00022729"/>
    </source>
</evidence>
<proteinExistence type="predicted"/>
<dbReference type="EMBL" id="UINC01081294">
    <property type="protein sequence ID" value="SVC25001.1"/>
    <property type="molecule type" value="Genomic_DNA"/>
</dbReference>
<reference evidence="2" key="1">
    <citation type="submission" date="2018-05" db="EMBL/GenBank/DDBJ databases">
        <authorList>
            <person name="Lanie J.A."/>
            <person name="Ng W.-L."/>
            <person name="Kazmierczak K.M."/>
            <person name="Andrzejewski T.M."/>
            <person name="Davidsen T.M."/>
            <person name="Wayne K.J."/>
            <person name="Tettelin H."/>
            <person name="Glass J.I."/>
            <person name="Rusch D."/>
            <person name="Podicherti R."/>
            <person name="Tsui H.-C.T."/>
            <person name="Winkler M.E."/>
        </authorList>
    </citation>
    <scope>NUCLEOTIDE SEQUENCE</scope>
</reference>
<dbReference type="GO" id="GO:0055085">
    <property type="term" value="P:transmembrane transport"/>
    <property type="evidence" value="ECO:0007669"/>
    <property type="project" value="InterPro"/>
</dbReference>
<sequence>MIKKTNLIAIRRQLPKGLLVVAVVIGTAFGLTNVMPAEAKELKLSFFMSPKHPMNKAVFKRFANDLKQVSGGKLTVKLFPGGTLNAAPPQQYSRLLEGVADISFGLPGYTGQLFPVTNTITVPGLAKNSIDGTKRLIRARELIEAEYDAKVLAVWANETKVLITKSKPVHRLEDVNGMTIRVTSAQDVPYIEALGASAVAQPVNVIHQNLTNGTIDAIHIGSSAIGSFKLWEPANYITVNMPPSVSAFFLLMNKDVWHGLSMKEKGWVDQASGPNLWLAGGKGYDAAGKRGLKIAAGKGVKLITLPDTEVKRFQDAMTPAIETYKNTSLRSGLTGGQ</sequence>
<protein>
    <submittedName>
        <fullName evidence="2">Uncharacterized protein</fullName>
    </submittedName>
</protein>
<dbReference type="Pfam" id="PF03480">
    <property type="entry name" value="DctP"/>
    <property type="match status" value="1"/>
</dbReference>
<name>A0A382KQQ8_9ZZZZ</name>
<dbReference type="InterPro" id="IPR038404">
    <property type="entry name" value="TRAP_DctP_sf"/>
</dbReference>
<dbReference type="Gene3D" id="3.40.190.170">
    <property type="entry name" value="Bacterial extracellular solute-binding protein, family 7"/>
    <property type="match status" value="1"/>
</dbReference>
<feature type="non-terminal residue" evidence="2">
    <location>
        <position position="337"/>
    </location>
</feature>
<organism evidence="2">
    <name type="scientific">marine metagenome</name>
    <dbReference type="NCBI Taxonomy" id="408172"/>
    <lineage>
        <taxon>unclassified sequences</taxon>
        <taxon>metagenomes</taxon>
        <taxon>ecological metagenomes</taxon>
    </lineage>
</organism>
<dbReference type="NCBIfam" id="NF037995">
    <property type="entry name" value="TRAP_S1"/>
    <property type="match status" value="1"/>
</dbReference>
<keyword evidence="1" id="KW-0732">Signal</keyword>